<feature type="transmembrane region" description="Helical" evidence="1">
    <location>
        <begin position="61"/>
        <end position="85"/>
    </location>
</feature>
<name>A0A290QD86_9BACT</name>
<dbReference type="KEGG" id="vbh:CMV30_09745"/>
<sequence length="408" mass="46236">MPLPAALPEKPSRIDLIDALRGSALLGIFLLHCIEHFEFSQYPPDPPAWLASLNQQTKDTLFFLFGGKAYAIFAMMFGVSFSLIIDSAARKGLDFRARFVWRLFLLGAGGYLFGLLYCGEILTMLAVLGLPLVFLHKAPDRLLLWLSALLLLQLPFLYQLLRSFADPAYQPLRLGVGAYYREMYQVFGHEGFLEVVKVNAWTSILGRSAWAIENGRYLQMFGLFLWGIVLARARFFENPDASSRLARRALIVALIAAVALYVARAGLPSLDASKVQQGILKKLLTSWLALAQMVVWAAGFILLYQLPRVQKLLRLLIPFGRTSLTCYVLQNALGVLLFYHFGAGLFRHWGQFYSLLFGLAVFAVQLPLMHVWLRHFHYGPLEWLWRCLTQLSFKTPFRKRDQPSSVPA</sequence>
<evidence type="ECO:0000313" key="3">
    <source>
        <dbReference type="EMBL" id="ATC64216.1"/>
    </source>
</evidence>
<accession>A0A290QD86</accession>
<feature type="transmembrane region" description="Helical" evidence="1">
    <location>
        <begin position="142"/>
        <end position="161"/>
    </location>
</feature>
<proteinExistence type="predicted"/>
<dbReference type="InterPro" id="IPR007349">
    <property type="entry name" value="DUF418"/>
</dbReference>
<keyword evidence="1" id="KW-0812">Transmembrane</keyword>
<keyword evidence="4" id="KW-1185">Reference proteome</keyword>
<reference evidence="3 4" key="1">
    <citation type="submission" date="2017-09" db="EMBL/GenBank/DDBJ databases">
        <title>Complete genome sequence of Verrucomicrobial strain HZ-65, isolated from freshwater.</title>
        <authorList>
            <person name="Choi A."/>
        </authorList>
    </citation>
    <scope>NUCLEOTIDE SEQUENCE [LARGE SCALE GENOMIC DNA]</scope>
    <source>
        <strain evidence="3 4">HZ-65</strain>
    </source>
</reference>
<dbReference type="Pfam" id="PF04235">
    <property type="entry name" value="DUF418"/>
    <property type="match status" value="1"/>
</dbReference>
<organism evidence="3 4">
    <name type="scientific">Nibricoccus aquaticus</name>
    <dbReference type="NCBI Taxonomy" id="2576891"/>
    <lineage>
        <taxon>Bacteria</taxon>
        <taxon>Pseudomonadati</taxon>
        <taxon>Verrucomicrobiota</taxon>
        <taxon>Opitutia</taxon>
        <taxon>Opitutales</taxon>
        <taxon>Opitutaceae</taxon>
        <taxon>Nibricoccus</taxon>
    </lineage>
</organism>
<dbReference type="InterPro" id="IPR052529">
    <property type="entry name" value="Bact_Transport_Assoc"/>
</dbReference>
<dbReference type="PANTHER" id="PTHR30590:SF2">
    <property type="entry name" value="INNER MEMBRANE PROTEIN"/>
    <property type="match status" value="1"/>
</dbReference>
<evidence type="ECO:0000259" key="2">
    <source>
        <dbReference type="Pfam" id="PF04235"/>
    </source>
</evidence>
<dbReference type="OrthoDB" id="9807744at2"/>
<protein>
    <recommendedName>
        <fullName evidence="2">DUF418 domain-containing protein</fullName>
    </recommendedName>
</protein>
<dbReference type="Proteomes" id="UP000217265">
    <property type="component" value="Chromosome"/>
</dbReference>
<feature type="transmembrane region" description="Helical" evidence="1">
    <location>
        <begin position="283"/>
        <end position="304"/>
    </location>
</feature>
<dbReference type="EMBL" id="CP023344">
    <property type="protein sequence ID" value="ATC64216.1"/>
    <property type="molecule type" value="Genomic_DNA"/>
</dbReference>
<dbReference type="AlphaFoldDB" id="A0A290QD86"/>
<feature type="transmembrane region" description="Helical" evidence="1">
    <location>
        <begin position="245"/>
        <end position="263"/>
    </location>
</feature>
<feature type="transmembrane region" description="Helical" evidence="1">
    <location>
        <begin position="352"/>
        <end position="373"/>
    </location>
</feature>
<dbReference type="PANTHER" id="PTHR30590">
    <property type="entry name" value="INNER MEMBRANE PROTEIN"/>
    <property type="match status" value="1"/>
</dbReference>
<feature type="transmembrane region" description="Helical" evidence="1">
    <location>
        <begin position="324"/>
        <end position="346"/>
    </location>
</feature>
<feature type="domain" description="DUF418" evidence="2">
    <location>
        <begin position="230"/>
        <end position="391"/>
    </location>
</feature>
<feature type="transmembrane region" description="Helical" evidence="1">
    <location>
        <begin position="217"/>
        <end position="233"/>
    </location>
</feature>
<evidence type="ECO:0000256" key="1">
    <source>
        <dbReference type="SAM" id="Phobius"/>
    </source>
</evidence>
<keyword evidence="1" id="KW-0472">Membrane</keyword>
<gene>
    <name evidence="3" type="ORF">CMV30_09745</name>
</gene>
<feature type="transmembrane region" description="Helical" evidence="1">
    <location>
        <begin position="105"/>
        <end position="135"/>
    </location>
</feature>
<evidence type="ECO:0000313" key="4">
    <source>
        <dbReference type="Proteomes" id="UP000217265"/>
    </source>
</evidence>
<dbReference type="RefSeq" id="WP_096055848.1">
    <property type="nucleotide sequence ID" value="NZ_CP023344.1"/>
</dbReference>
<keyword evidence="1" id="KW-1133">Transmembrane helix</keyword>